<dbReference type="Proteomes" id="UP000237921">
    <property type="component" value="Chromosome"/>
</dbReference>
<dbReference type="InterPro" id="IPR009781">
    <property type="entry name" value="DUF1345"/>
</dbReference>
<reference evidence="7" key="4">
    <citation type="submission" date="2017-12" db="EMBL/GenBank/DDBJ databases">
        <title>FDA dAtabase for Regulatory Grade micrObial Sequences (FDA-ARGOS): Supporting development and validation of Infectious Disease Dx tests.</title>
        <authorList>
            <person name="Hoffmann M."/>
            <person name="Allard M."/>
            <person name="Evans P."/>
            <person name="Brown E."/>
            <person name="Tallon L."/>
            <person name="Sadzewicz L."/>
            <person name="Sengamalay N."/>
            <person name="Ott S."/>
            <person name="Godinez A."/>
            <person name="Nagaraj S."/>
            <person name="Vavikolanu K."/>
            <person name="Aluvathingal J."/>
            <person name="Nadendla S."/>
            <person name="Sichtig H."/>
        </authorList>
    </citation>
    <scope>NUCLEOTIDE SEQUENCE [LARGE SCALE GENOMIC DNA]</scope>
    <source>
        <strain evidence="7">FDAARGOS_129</strain>
    </source>
</reference>
<dbReference type="KEGG" id="ano:RR32_16030"/>
<feature type="transmembrane region" description="Helical" evidence="1">
    <location>
        <begin position="43"/>
        <end position="62"/>
    </location>
</feature>
<dbReference type="AlphaFoldDB" id="A0A0A7XME7"/>
<organism evidence="3 5">
    <name type="scientific">Acinetobacter nosocomialis</name>
    <dbReference type="NCBI Taxonomy" id="106654"/>
    <lineage>
        <taxon>Bacteria</taxon>
        <taxon>Pseudomonadati</taxon>
        <taxon>Pseudomonadota</taxon>
        <taxon>Gammaproteobacteria</taxon>
        <taxon>Moraxellales</taxon>
        <taxon>Moraxellaceae</taxon>
        <taxon>Acinetobacter</taxon>
        <taxon>Acinetobacter calcoaceticus/baumannii complex</taxon>
    </lineage>
</organism>
<evidence type="ECO:0000313" key="6">
    <source>
        <dbReference type="Proteomes" id="UP000194767"/>
    </source>
</evidence>
<keyword evidence="1" id="KW-0812">Transmembrane</keyword>
<feature type="transmembrane region" description="Helical" evidence="1">
    <location>
        <begin position="198"/>
        <end position="223"/>
    </location>
</feature>
<dbReference type="EMBL" id="CP014019">
    <property type="protein sequence ID" value="AVF45650.1"/>
    <property type="molecule type" value="Genomic_DNA"/>
</dbReference>
<reference evidence="2" key="3">
    <citation type="submission" date="2017-12" db="EMBL/GenBank/DDBJ databases">
        <title>FDA dAtabase for Regulatory Grade micrObial Sequences (FDA-ARGOS): Supporting development and validation of Infectious Disease Dx tests.</title>
        <authorList>
            <person name="Campos J."/>
            <person name="Goldberg B."/>
            <person name="Tallon L."/>
            <person name="Sadzewicz L."/>
            <person name="Sengamalay N."/>
            <person name="Ott S."/>
            <person name="Godinez A."/>
            <person name="Nagaraj S."/>
            <person name="Vavikolanu K."/>
            <person name="Aluvathingal J."/>
            <person name="Nadendla S."/>
            <person name="Nandy P."/>
            <person name="Hobson J."/>
            <person name="Sichtig H."/>
        </authorList>
    </citation>
    <scope>NUCLEOTIDE SEQUENCE</scope>
    <source>
        <strain evidence="2">FDAARGOS_129</strain>
    </source>
</reference>
<dbReference type="Pfam" id="PF07077">
    <property type="entry name" value="DUF1345"/>
    <property type="match status" value="1"/>
</dbReference>
<gene>
    <name evidence="3" type="ORF">AE32_00416</name>
    <name evidence="2" type="ORF">AL533_15390</name>
    <name evidence="4" type="ORF">B9X58_00580</name>
</gene>
<sequence>MLGLLKHLGRSVKNRPHFFIALFVGVIAGILLTWFTSWKWSTILLVSWNGSIGLYLLNVFKLMKNADHSQMQQQAKKQDESKWVIMLIVLLAISMCLVAILVQLSQLPSDHYAKLGHVALALLTIVSAWLFMHTVFALHYAHDFYMALSRNEESGGLDFPGTKNPTYPDFLYFSYIIGTSAQTADVSVTTRHMRLLNLFHFVLAFGFNTTILAICINVAAGFISN</sequence>
<protein>
    <submittedName>
        <fullName evidence="2">DUF1345 domain-containing protein</fullName>
    </submittedName>
</protein>
<evidence type="ECO:0000313" key="2">
    <source>
        <dbReference type="EMBL" id="AVF45650.1"/>
    </source>
</evidence>
<proteinExistence type="predicted"/>
<reference evidence="4 6" key="2">
    <citation type="submission" date="2017-05" db="EMBL/GenBank/DDBJ databases">
        <authorList>
            <person name="Kreiswirth B."/>
            <person name="Manca C."/>
            <person name="Chen L."/>
            <person name="Evans S."/>
            <person name="Fowler V."/>
            <person name="Patel R."/>
            <person name="Chambers H."/>
            <person name="Bonomo R."/>
            <person name="Paul V."/>
            <person name="Sankar J."/>
            <person name="Gaind R."/>
            <person name="Ray P."/>
            <person name="Gautam V."/>
            <person name="Biswal M."/>
            <person name="Datta S."/>
            <person name="Walia K."/>
            <person name="Adams M."/>
            <person name="Nelson K."/>
            <person name="Sutton G."/>
            <person name="Fouts D."/>
            <person name="Hujer K."/>
            <person name="Hujer A."/>
        </authorList>
    </citation>
    <scope>NUCLEOTIDE SEQUENCE [LARGE SCALE GENOMIC DNA]</scope>
    <source>
        <strain evidence="4 6">PR324</strain>
    </source>
</reference>
<feature type="transmembrane region" description="Helical" evidence="1">
    <location>
        <begin position="83"/>
        <end position="104"/>
    </location>
</feature>
<dbReference type="EMBL" id="NGDO01000002">
    <property type="protein sequence ID" value="OTM01779.1"/>
    <property type="molecule type" value="Genomic_DNA"/>
</dbReference>
<accession>K9B7D1</accession>
<reference evidence="3 5" key="1">
    <citation type="submission" date="2014-04" db="EMBL/GenBank/DDBJ databases">
        <title>The Genome Sequence of Acinetobacter baumanii BIDMC 57.</title>
        <authorList>
            <consortium name="The Broad Institute Genomics Platform"/>
            <consortium name="The Broad Institute Genome Sequencing Center for Infectious Disease"/>
            <person name="Murphy C."/>
            <person name="Cosimi L."/>
            <person name="Cerqueira G."/>
            <person name="Feldgarden M."/>
            <person name="Earl A."/>
            <person name="Spencer M.D."/>
            <person name="Fodor A."/>
            <person name="Sautter R.L."/>
            <person name="Hung D."/>
            <person name="Onderdonk A.B."/>
            <person name="Ernst C."/>
            <person name="Delaney M."/>
            <person name="DuBois A."/>
            <person name="Young S.K."/>
            <person name="Zeng Q."/>
            <person name="Gargeya S."/>
            <person name="Abouelleil A."/>
            <person name="Alvarado L."/>
            <person name="Chapman S.B."/>
            <person name="Gainer-Dewar J."/>
            <person name="Goldberg J."/>
            <person name="Griggs A."/>
            <person name="Gujja S."/>
            <person name="Hansen M."/>
            <person name="Howarth C."/>
            <person name="Imamovic A."/>
            <person name="Larimer J."/>
            <person name="Pearson M."/>
            <person name="Poon T.W."/>
            <person name="Priest M."/>
            <person name="Roberts A."/>
            <person name="Saif S."/>
            <person name="Shea T."/>
            <person name="Sykes S."/>
            <person name="Wortman J."/>
            <person name="Nusbaum C."/>
            <person name="Birren B."/>
        </authorList>
    </citation>
    <scope>NUCLEOTIDE SEQUENCE [LARGE SCALE GENOMIC DNA]</scope>
    <source>
        <strain evidence="3 5">BIDMC 57</strain>
    </source>
</reference>
<keyword evidence="1" id="KW-1133">Transmembrane helix</keyword>
<evidence type="ECO:0000313" key="4">
    <source>
        <dbReference type="EMBL" id="OTM01779.1"/>
    </source>
</evidence>
<accession>A0A334JUH4</accession>
<name>A0A0A7XME7_ACINO</name>
<evidence type="ECO:0000256" key="1">
    <source>
        <dbReference type="SAM" id="Phobius"/>
    </source>
</evidence>
<feature type="transmembrane region" description="Helical" evidence="1">
    <location>
        <begin position="18"/>
        <end position="37"/>
    </location>
</feature>
<evidence type="ECO:0000313" key="7">
    <source>
        <dbReference type="Proteomes" id="UP000237921"/>
    </source>
</evidence>
<accession>A0A0Q1XBA6</accession>
<dbReference type="GeneID" id="92794996"/>
<dbReference type="Proteomes" id="UP000194767">
    <property type="component" value="Unassembled WGS sequence"/>
</dbReference>
<keyword evidence="1" id="KW-0472">Membrane</keyword>
<dbReference type="Proteomes" id="UP000027208">
    <property type="component" value="Unassembled WGS sequence"/>
</dbReference>
<dbReference type="EMBL" id="JMUI01000001">
    <property type="protein sequence ID" value="KDM58412.1"/>
    <property type="molecule type" value="Genomic_DNA"/>
</dbReference>
<accession>A0A0A7XME7</accession>
<feature type="transmembrane region" description="Helical" evidence="1">
    <location>
        <begin position="116"/>
        <end position="141"/>
    </location>
</feature>
<evidence type="ECO:0000313" key="3">
    <source>
        <dbReference type="EMBL" id="KDM58412.1"/>
    </source>
</evidence>
<dbReference type="RefSeq" id="WP_004710735.1">
    <property type="nucleotide sequence ID" value="NZ_AMZR01000090.1"/>
</dbReference>
<evidence type="ECO:0000313" key="5">
    <source>
        <dbReference type="Proteomes" id="UP000027208"/>
    </source>
</evidence>